<dbReference type="PANTHER" id="PTHR34112:SF13">
    <property type="entry name" value="OS04G0448200 PROTEIN"/>
    <property type="match status" value="1"/>
</dbReference>
<comment type="caution">
    <text evidence="2">The sequence shown here is derived from an EMBL/GenBank/DDBJ whole genome shotgun (WGS) entry which is preliminary data.</text>
</comment>
<accession>A0AAV1HYL6</accession>
<feature type="compositionally biased region" description="Low complexity" evidence="1">
    <location>
        <begin position="385"/>
        <end position="398"/>
    </location>
</feature>
<feature type="region of interest" description="Disordered" evidence="1">
    <location>
        <begin position="1"/>
        <end position="214"/>
    </location>
</feature>
<organism evidence="2 3">
    <name type="scientific">Coccomyxa viridis</name>
    <dbReference type="NCBI Taxonomy" id="1274662"/>
    <lineage>
        <taxon>Eukaryota</taxon>
        <taxon>Viridiplantae</taxon>
        <taxon>Chlorophyta</taxon>
        <taxon>core chlorophytes</taxon>
        <taxon>Trebouxiophyceae</taxon>
        <taxon>Trebouxiophyceae incertae sedis</taxon>
        <taxon>Coccomyxaceae</taxon>
        <taxon>Coccomyxa</taxon>
    </lineage>
</organism>
<feature type="compositionally biased region" description="Basic and acidic residues" evidence="1">
    <location>
        <begin position="139"/>
        <end position="156"/>
    </location>
</feature>
<name>A0AAV1HYL6_9CHLO</name>
<feature type="compositionally biased region" description="Polar residues" evidence="1">
    <location>
        <begin position="115"/>
        <end position="133"/>
    </location>
</feature>
<sequence length="597" mass="61306">MPPDDDPLPAFAPQWLRSGQTNKAALGAGAGSVAQAKGEPRGPARPALSPQGDRDLTGSARKPSDRAGSWGSGTGTAGPSRPITSTAARPSYRAGSADTARDRITYREDEEERYSFSSRLVGQTTPKRTNSLDSPGKAPGREWEDKGPRSAERRLDNGGVRRGLDVTRQGAAPARAPERSYGGTAAARVGPARDSWQPLSPELPRIRPETEQPWTSRLADVSPARVAAANPLLPVLGAAANPAPAVQSAPQTPRMADALQQAGKDTAASAVAEQLRREQLALKQSKQLIPILAPASKGKPYKSPAAAHSTGALANGAKTSALLNGALPRKSSLESLGRMSGQGTRGEESNVLGNGHGSGPSLVELGMALERPASSASTGSGTQKAAACPAAPGAQGPAMTQKSPKAGGASKERERNSFFDSLRRKSRSPSLAPLGEGEDAPAGAITPTEAAADNATLAEPKEAPEPASPATPASPGQHASQQSAAEHTAADDQQQHTPAAAGSAAGEISPIKGAADKPATSVSAQANTGSNSSLSDRLRIPAEEEAFLRSLGWDGSDLGDDDEEGGLTEEEIAAFQAKAQAAQFTRGVHRLSYGKHP</sequence>
<dbReference type="PANTHER" id="PTHR34112">
    <property type="entry name" value="C-JUN-AMINO-TERMINAL KINASE-INTERACTING PROTEIN"/>
    <property type="match status" value="1"/>
</dbReference>
<gene>
    <name evidence="2" type="ORF">CVIRNUC_003079</name>
</gene>
<dbReference type="Proteomes" id="UP001314263">
    <property type="component" value="Unassembled WGS sequence"/>
</dbReference>
<dbReference type="AlphaFoldDB" id="A0AAV1HYL6"/>
<feature type="compositionally biased region" description="Polar residues" evidence="1">
    <location>
        <begin position="520"/>
        <end position="535"/>
    </location>
</feature>
<proteinExistence type="predicted"/>
<feature type="region of interest" description="Disordered" evidence="1">
    <location>
        <begin position="325"/>
        <end position="539"/>
    </location>
</feature>
<evidence type="ECO:0000256" key="1">
    <source>
        <dbReference type="SAM" id="MobiDB-lite"/>
    </source>
</evidence>
<protein>
    <submittedName>
        <fullName evidence="2">Uncharacterized protein</fullName>
    </submittedName>
</protein>
<reference evidence="2 3" key="1">
    <citation type="submission" date="2023-10" db="EMBL/GenBank/DDBJ databases">
        <authorList>
            <person name="Maclean D."/>
            <person name="Macfadyen A."/>
        </authorList>
    </citation>
    <scope>NUCLEOTIDE SEQUENCE [LARGE SCALE GENOMIC DNA]</scope>
</reference>
<evidence type="ECO:0000313" key="2">
    <source>
        <dbReference type="EMBL" id="CAK0763646.1"/>
    </source>
</evidence>
<dbReference type="EMBL" id="CAUYUE010000004">
    <property type="protein sequence ID" value="CAK0763646.1"/>
    <property type="molecule type" value="Genomic_DNA"/>
</dbReference>
<feature type="compositionally biased region" description="Polar residues" evidence="1">
    <location>
        <begin position="374"/>
        <end position="383"/>
    </location>
</feature>
<feature type="compositionally biased region" description="Basic and acidic residues" evidence="1">
    <location>
        <begin position="410"/>
        <end position="423"/>
    </location>
</feature>
<evidence type="ECO:0000313" key="3">
    <source>
        <dbReference type="Proteomes" id="UP001314263"/>
    </source>
</evidence>
<feature type="compositionally biased region" description="Polar residues" evidence="1">
    <location>
        <begin position="477"/>
        <end position="487"/>
    </location>
</feature>
<keyword evidence="3" id="KW-1185">Reference proteome</keyword>